<comment type="caution">
    <text evidence="2">The sequence shown here is derived from an EMBL/GenBank/DDBJ whole genome shotgun (WGS) entry which is preliminary data.</text>
</comment>
<proteinExistence type="predicted"/>
<evidence type="ECO:0000256" key="1">
    <source>
        <dbReference type="SAM" id="MobiDB-lite"/>
    </source>
</evidence>
<name>A0ABR1B9A0_POLSC</name>
<dbReference type="Proteomes" id="UP001359485">
    <property type="component" value="Unassembled WGS sequence"/>
</dbReference>
<protein>
    <submittedName>
        <fullName evidence="2">Uncharacterized protein</fullName>
    </submittedName>
</protein>
<gene>
    <name evidence="2" type="ORF">RUM44_008807</name>
</gene>
<evidence type="ECO:0000313" key="3">
    <source>
        <dbReference type="Proteomes" id="UP001359485"/>
    </source>
</evidence>
<keyword evidence="3" id="KW-1185">Reference proteome</keyword>
<organism evidence="2 3">
    <name type="scientific">Polyplax serrata</name>
    <name type="common">Common mouse louse</name>
    <dbReference type="NCBI Taxonomy" id="468196"/>
    <lineage>
        <taxon>Eukaryota</taxon>
        <taxon>Metazoa</taxon>
        <taxon>Ecdysozoa</taxon>
        <taxon>Arthropoda</taxon>
        <taxon>Hexapoda</taxon>
        <taxon>Insecta</taxon>
        <taxon>Pterygota</taxon>
        <taxon>Neoptera</taxon>
        <taxon>Paraneoptera</taxon>
        <taxon>Psocodea</taxon>
        <taxon>Troctomorpha</taxon>
        <taxon>Phthiraptera</taxon>
        <taxon>Anoplura</taxon>
        <taxon>Polyplacidae</taxon>
        <taxon>Polyplax</taxon>
    </lineage>
</organism>
<accession>A0ABR1B9A0</accession>
<feature type="region of interest" description="Disordered" evidence="1">
    <location>
        <begin position="1"/>
        <end position="30"/>
    </location>
</feature>
<evidence type="ECO:0000313" key="2">
    <source>
        <dbReference type="EMBL" id="KAK6638378.1"/>
    </source>
</evidence>
<reference evidence="2 3" key="1">
    <citation type="submission" date="2023-09" db="EMBL/GenBank/DDBJ databases">
        <title>Genomes of two closely related lineages of the louse Polyplax serrata with different host specificities.</title>
        <authorList>
            <person name="Martinu J."/>
            <person name="Tarabai H."/>
            <person name="Stefka J."/>
            <person name="Hypsa V."/>
        </authorList>
    </citation>
    <scope>NUCLEOTIDE SEQUENCE [LARGE SCALE GENOMIC DNA]</scope>
    <source>
        <strain evidence="2">98ZLc_SE</strain>
    </source>
</reference>
<sequence length="103" mass="10449">MSESNPDIPSASQTSELHPNDTTKVSNINAVSTESCSDLSVCESDVSEKSKSNVSVSKIARPTGLKLPGAGTSAVTSSSRIARLCNNAGKSSVPSSPGSVTSH</sequence>
<dbReference type="EMBL" id="JAWJWF010000002">
    <property type="protein sequence ID" value="KAK6638378.1"/>
    <property type="molecule type" value="Genomic_DNA"/>
</dbReference>